<dbReference type="RefSeq" id="WP_354145536.1">
    <property type="nucleotide sequence ID" value="NZ_JAZDQV010000015.1"/>
</dbReference>
<evidence type="ECO:0000313" key="3">
    <source>
        <dbReference type="Proteomes" id="UP001343492"/>
    </source>
</evidence>
<evidence type="ECO:0000259" key="1">
    <source>
        <dbReference type="Pfam" id="PF07045"/>
    </source>
</evidence>
<feature type="domain" description="DUF1330" evidence="1">
    <location>
        <begin position="2"/>
        <end position="92"/>
    </location>
</feature>
<evidence type="ECO:0000313" key="2">
    <source>
        <dbReference type="EMBL" id="MEE1878471.1"/>
    </source>
</evidence>
<dbReference type="InterPro" id="IPR010753">
    <property type="entry name" value="DUF1330"/>
</dbReference>
<dbReference type="Pfam" id="PF07045">
    <property type="entry name" value="DUF1330"/>
    <property type="match status" value="1"/>
</dbReference>
<dbReference type="SUPFAM" id="SSF54909">
    <property type="entry name" value="Dimeric alpha+beta barrel"/>
    <property type="match status" value="1"/>
</dbReference>
<dbReference type="Gene3D" id="3.30.70.100">
    <property type="match status" value="1"/>
</dbReference>
<keyword evidence="3" id="KW-1185">Reference proteome</keyword>
<name>A0ABU7GHS6_9SPHN</name>
<proteinExistence type="predicted"/>
<organism evidence="2 3">
    <name type="scientific">Altererythrobacter litoralis</name>
    <dbReference type="NCBI Taxonomy" id="3113904"/>
    <lineage>
        <taxon>Bacteria</taxon>
        <taxon>Pseudomonadati</taxon>
        <taxon>Pseudomonadota</taxon>
        <taxon>Alphaproteobacteria</taxon>
        <taxon>Sphingomonadales</taxon>
        <taxon>Erythrobacteraceae</taxon>
        <taxon>Altererythrobacter</taxon>
    </lineage>
</organism>
<dbReference type="PANTHER" id="PTHR41521">
    <property type="match status" value="1"/>
</dbReference>
<dbReference type="Proteomes" id="UP001343492">
    <property type="component" value="Unassembled WGS sequence"/>
</dbReference>
<dbReference type="InterPro" id="IPR011008">
    <property type="entry name" value="Dimeric_a/b-barrel"/>
</dbReference>
<gene>
    <name evidence="2" type="ORF">VRS74_12330</name>
</gene>
<sequence>MSAYLVACYDITDEEGYAPYPTAVAPTLVPYDGELIVADFASERFEGEPRKVTVIVKFPSKGAARSWYASPEYQRVLPLRRDHSEGEAVIVNEWVTG</sequence>
<comment type="caution">
    <text evidence="2">The sequence shown here is derived from an EMBL/GenBank/DDBJ whole genome shotgun (WGS) entry which is preliminary data.</text>
</comment>
<dbReference type="EMBL" id="JAZDQV010000015">
    <property type="protein sequence ID" value="MEE1878471.1"/>
    <property type="molecule type" value="Genomic_DNA"/>
</dbReference>
<protein>
    <submittedName>
        <fullName evidence="2">DUF1330 domain-containing protein</fullName>
    </submittedName>
</protein>
<reference evidence="2 3" key="1">
    <citation type="submission" date="2024-01" db="EMBL/GenBank/DDBJ databases">
        <title>The genome sequence of Erythrobacteraceae sp. strain 1XM1-14.</title>
        <authorList>
            <person name="Liu Y."/>
        </authorList>
    </citation>
    <scope>NUCLEOTIDE SEQUENCE [LARGE SCALE GENOMIC DNA]</scope>
    <source>
        <strain evidence="2 3">1XM1-14</strain>
    </source>
</reference>
<dbReference type="PANTHER" id="PTHR41521:SF4">
    <property type="entry name" value="BLR0684 PROTEIN"/>
    <property type="match status" value="1"/>
</dbReference>
<accession>A0ABU7GHS6</accession>